<sequence>MVDYTIDPARLAEYEKERGWGPLSNADSRVLGGYVGMGLAEIPALPTTIYGLAAKAIRNIPANIPLIGPAAAAIRSVGTNEDGLLYGEEGANEFSDTINKNAKDWGGKLAGRELEPGLLKDNSTIDKIGTVVNIATNMIPVGGGPIKALADGAKNVNTGIKAIDKTVPMLSEAAGFLSPFVPTNSPKTLIAANLGIGGALTVAADVAEEALAPKKVEDDPELQQKIQLFREQWGTVDTAVDQQAKAGGDIAVDGVGQAFDASKDIETQKAIEAFRATNWGNPVEVETKKQNVIAAGLPDFEDYKGAAFGVAAIGIGLGLAYTKRAALSNKMAEFIGGKEFGKIAKEDAVSKPNATNLGASDMFATQTADYSIPIKRESLRPEEMGARAEKVAAASKVQFKHLEEDGVLANSNITLNRPLADFVRDVRALGSDPAKLQLYRDAANAGAESNNRIRMWLEGERPVGVGTRNVADPTLIGEYTNYLNRQRQRVAPGTATTQAQLDAIEMKYAFHGRDPATDTVPAFADLLAIRRRAYADPVIGPLLQEHKNIMQKIGLDYRLEKGLITKKEYTDLKNLHPDYFPVRIEGKHMSALELSQTGGRLHRGDPLKELYPYIHETVTDVAHAELKRAAIMELKDNARAGNRRAIELLGRDDVYSKNKYNKDKMVEYRDYKGNARMVEIRDPVYRYALSQGAGSAALRLNTGLTKALAAPSRMLEALTTGPVTAFVGSPFAVANAAYGTVATLINRPAGTAAGYIDKLVQDSGILGKGKGGINRGVRGDPTFYLQVAAQMLPNITAVLAKNAAAAIESVARTNSWFAPAAGSATMDAFAKSMSNYYKASMVNQLEKRGLHGGATPMTRVTQPTMADLEASLTRVARYSKWWPVTRNFLHDAFGAIGNAPQAAFLKQNMGRGMSEGILTSRVRNVMGDPAKVGRSDLVNQGVLVTPWGGVTVQSFSRFAHAMRTNPVGTAAAIGSTVAMPTMLITNWNASLGPEYVNYQYNVRTPDQVAGAHYVAIPGRPPEEGLEIRIDQLMRPFKVLTDIIYGTQLGLQDGSIFKEENADLLAALQDGVKTRFSIDGDAMMSALAQVAPAPMTAMNVGLNLVGADIQLRSYSDKPARITDNRAAGATGSTARYTDAKFFGFDISARTEAIFNNLGGQVGRAILATIESNQQGTKDGLSGMDKTKDYGDRFMMNLDQSTREVSGLWGRSATISPSQEAASKSLQDSVEGLKTLAAASQKLRGLNGAGDTMVGAKGRVIDSLVGSGPVRFKDEQMYALGNDAQKFMQQYNRMYAGALKDLYENRASAMSSEKVPPRVKQTIVNDISKKIIEKNREALSAVKQWEWNVSKAYNRTIDIRKIDLDEPITQFKEMLN</sequence>
<dbReference type="EMBL" id="LR797264">
    <property type="protein sequence ID" value="CAB4197481.1"/>
    <property type="molecule type" value="Genomic_DNA"/>
</dbReference>
<protein>
    <recommendedName>
        <fullName evidence="2">Large polyvalent protein associated domain-containing protein</fullName>
    </recommendedName>
</protein>
<name>A0A6J5RV81_9CAUD</name>
<gene>
    <name evidence="1" type="ORF">UFOVP1323_30</name>
</gene>
<proteinExistence type="predicted"/>
<evidence type="ECO:0008006" key="2">
    <source>
        <dbReference type="Google" id="ProtNLM"/>
    </source>
</evidence>
<organism evidence="1">
    <name type="scientific">uncultured Caudovirales phage</name>
    <dbReference type="NCBI Taxonomy" id="2100421"/>
    <lineage>
        <taxon>Viruses</taxon>
        <taxon>Duplodnaviria</taxon>
        <taxon>Heunggongvirae</taxon>
        <taxon>Uroviricota</taxon>
        <taxon>Caudoviricetes</taxon>
        <taxon>Peduoviridae</taxon>
        <taxon>Maltschvirus</taxon>
        <taxon>Maltschvirus maltsch</taxon>
    </lineage>
</organism>
<evidence type="ECO:0000313" key="1">
    <source>
        <dbReference type="EMBL" id="CAB4197481.1"/>
    </source>
</evidence>
<accession>A0A6J5RV81</accession>
<reference evidence="1" key="1">
    <citation type="submission" date="2020-05" db="EMBL/GenBank/DDBJ databases">
        <authorList>
            <person name="Chiriac C."/>
            <person name="Salcher M."/>
            <person name="Ghai R."/>
            <person name="Kavagutti S V."/>
        </authorList>
    </citation>
    <scope>NUCLEOTIDE SEQUENCE</scope>
</reference>